<dbReference type="InterPro" id="IPR016169">
    <property type="entry name" value="FAD-bd_PCMH_sub2"/>
</dbReference>
<dbReference type="InterPro" id="IPR016166">
    <property type="entry name" value="FAD-bd_PCMH"/>
</dbReference>
<dbReference type="GO" id="GO:0071949">
    <property type="term" value="F:FAD binding"/>
    <property type="evidence" value="ECO:0007669"/>
    <property type="project" value="InterPro"/>
</dbReference>
<comment type="cofactor">
    <cofactor evidence="1">
        <name>FAD</name>
        <dbReference type="ChEBI" id="CHEBI:57692"/>
    </cofactor>
</comment>
<proteinExistence type="inferred from homology"/>
<evidence type="ECO:0000256" key="3">
    <source>
        <dbReference type="ARBA" id="ARBA00022630"/>
    </source>
</evidence>
<name>A0A1L7X9X5_9HELO</name>
<protein>
    <submittedName>
        <fullName evidence="7">Related to oxidoreductase</fullName>
    </submittedName>
</protein>
<evidence type="ECO:0000313" key="7">
    <source>
        <dbReference type="EMBL" id="CZR61824.1"/>
    </source>
</evidence>
<keyword evidence="8" id="KW-1185">Reference proteome</keyword>
<dbReference type="InterPro" id="IPR036318">
    <property type="entry name" value="FAD-bd_PCMH-like_sf"/>
</dbReference>
<feature type="domain" description="FAD-binding PCMH-type" evidence="6">
    <location>
        <begin position="72"/>
        <end position="243"/>
    </location>
</feature>
<gene>
    <name evidence="7" type="ORF">PAC_11721</name>
</gene>
<keyword evidence="4" id="KW-0274">FAD</keyword>
<dbReference type="Gene3D" id="3.30.465.10">
    <property type="match status" value="1"/>
</dbReference>
<dbReference type="InterPro" id="IPR006094">
    <property type="entry name" value="Oxid_FAD_bind_N"/>
</dbReference>
<dbReference type="Gene3D" id="3.40.462.20">
    <property type="match status" value="1"/>
</dbReference>
<dbReference type="InterPro" id="IPR050416">
    <property type="entry name" value="FAD-linked_Oxidoreductase"/>
</dbReference>
<evidence type="ECO:0000259" key="6">
    <source>
        <dbReference type="PROSITE" id="PS51387"/>
    </source>
</evidence>
<dbReference type="Proteomes" id="UP000184330">
    <property type="component" value="Unassembled WGS sequence"/>
</dbReference>
<dbReference type="Pfam" id="PF01565">
    <property type="entry name" value="FAD_binding_4"/>
    <property type="match status" value="1"/>
</dbReference>
<reference evidence="7 8" key="1">
    <citation type="submission" date="2016-03" db="EMBL/GenBank/DDBJ databases">
        <authorList>
            <person name="Ploux O."/>
        </authorList>
    </citation>
    <scope>NUCLEOTIDE SEQUENCE [LARGE SCALE GENOMIC DNA]</scope>
    <source>
        <strain evidence="7 8">UAMH 11012</strain>
    </source>
</reference>
<evidence type="ECO:0000256" key="2">
    <source>
        <dbReference type="ARBA" id="ARBA00005466"/>
    </source>
</evidence>
<sequence length="507" mass="55941">MFGKTFGMEILSTVMAWATGTMTGYALSIDNNYTSSNSVYAELGPRLSQNASIILPGSPLFENATLRWQEWRDPNINVVVEVATESDVQETIKYANAHDIDFLAMSGGHGAIYSLGDVHHGIEIWMHKLNTMSISDSGGIAKIGGGVLSKDLVDYLWALGKQAATGLCECTSILGPLLGGGHGILQGEHGLLIDNLISARLVLANGTVVTVSKTSHLDLFWALRGAGHNFGIVTEVEYRIFDVEEGDSWAYESFVFKGSEVEALYGLENELENDEVRRSRVFMYSFWAWSLEIDTEGPVIFFFVLYHGTASDAALFFAHFRSLTPAIPVQSGTVTLPEIASLTGNGYDGLACGHGSVSLRFPIDVMSYDVQAQRDVYEKFKKVTLDEPALNGSFFLFEGYPVKGVQDVPVESTAFPHRKDNLLISPVMVYTPNSTPDATAIQAGKDLRQILHKATGREHMHSYVNYAHGDESLQEMYGFESWRLEKLRALKDLWDPKGKFGFYAPIR</sequence>
<evidence type="ECO:0000256" key="5">
    <source>
        <dbReference type="ARBA" id="ARBA00023002"/>
    </source>
</evidence>
<dbReference type="STRING" id="576137.A0A1L7X9X5"/>
<dbReference type="OrthoDB" id="415825at2759"/>
<dbReference type="AlphaFoldDB" id="A0A1L7X9X5"/>
<evidence type="ECO:0000256" key="4">
    <source>
        <dbReference type="ARBA" id="ARBA00022827"/>
    </source>
</evidence>
<dbReference type="PANTHER" id="PTHR42973:SF9">
    <property type="entry name" value="FAD-BINDING PCMH-TYPE DOMAIN-CONTAINING PROTEIN-RELATED"/>
    <property type="match status" value="1"/>
</dbReference>
<evidence type="ECO:0000256" key="1">
    <source>
        <dbReference type="ARBA" id="ARBA00001974"/>
    </source>
</evidence>
<comment type="similarity">
    <text evidence="2">Belongs to the oxygen-dependent FAD-linked oxidoreductase family.</text>
</comment>
<dbReference type="GO" id="GO:0016491">
    <property type="term" value="F:oxidoreductase activity"/>
    <property type="evidence" value="ECO:0007669"/>
    <property type="project" value="UniProtKB-KW"/>
</dbReference>
<dbReference type="EMBL" id="FJOG01000019">
    <property type="protein sequence ID" value="CZR61824.1"/>
    <property type="molecule type" value="Genomic_DNA"/>
</dbReference>
<dbReference type="PANTHER" id="PTHR42973">
    <property type="entry name" value="BINDING OXIDOREDUCTASE, PUTATIVE (AFU_ORTHOLOGUE AFUA_1G17690)-RELATED"/>
    <property type="match status" value="1"/>
</dbReference>
<keyword evidence="3" id="KW-0285">Flavoprotein</keyword>
<organism evidence="7 8">
    <name type="scientific">Phialocephala subalpina</name>
    <dbReference type="NCBI Taxonomy" id="576137"/>
    <lineage>
        <taxon>Eukaryota</taxon>
        <taxon>Fungi</taxon>
        <taxon>Dikarya</taxon>
        <taxon>Ascomycota</taxon>
        <taxon>Pezizomycotina</taxon>
        <taxon>Leotiomycetes</taxon>
        <taxon>Helotiales</taxon>
        <taxon>Mollisiaceae</taxon>
        <taxon>Phialocephala</taxon>
        <taxon>Phialocephala fortinii species complex</taxon>
    </lineage>
</organism>
<accession>A0A1L7X9X5</accession>
<keyword evidence="5" id="KW-0560">Oxidoreductase</keyword>
<evidence type="ECO:0000313" key="8">
    <source>
        <dbReference type="Proteomes" id="UP000184330"/>
    </source>
</evidence>
<dbReference type="SUPFAM" id="SSF56176">
    <property type="entry name" value="FAD-binding/transporter-associated domain-like"/>
    <property type="match status" value="1"/>
</dbReference>
<dbReference type="PROSITE" id="PS51387">
    <property type="entry name" value="FAD_PCMH"/>
    <property type="match status" value="1"/>
</dbReference>